<dbReference type="Gene3D" id="3.30.420.40">
    <property type="match status" value="1"/>
</dbReference>
<feature type="signal peptide" evidence="6">
    <location>
        <begin position="1"/>
        <end position="26"/>
    </location>
</feature>
<dbReference type="Proteomes" id="UP000039324">
    <property type="component" value="Unassembled WGS sequence"/>
</dbReference>
<dbReference type="CDD" id="cd24003">
    <property type="entry name" value="ASKHA_NBD_GDA1_CD39_NTPase"/>
    <property type="match status" value="1"/>
</dbReference>
<evidence type="ECO:0000313" key="7">
    <source>
        <dbReference type="EMBL" id="CEO95762.1"/>
    </source>
</evidence>
<keyword evidence="5" id="KW-0472">Membrane</keyword>
<dbReference type="Pfam" id="PF01150">
    <property type="entry name" value="GDA1_CD39"/>
    <property type="match status" value="1"/>
</dbReference>
<dbReference type="STRING" id="37360.A0A0G4IKZ4"/>
<organism evidence="7 9">
    <name type="scientific">Plasmodiophora brassicae</name>
    <name type="common">Clubroot disease agent</name>
    <dbReference type="NCBI Taxonomy" id="37360"/>
    <lineage>
        <taxon>Eukaryota</taxon>
        <taxon>Sar</taxon>
        <taxon>Rhizaria</taxon>
        <taxon>Endomyxa</taxon>
        <taxon>Phytomyxea</taxon>
        <taxon>Plasmodiophorida</taxon>
        <taxon>Plasmodiophoridae</taxon>
        <taxon>Plasmodiophora</taxon>
    </lineage>
</organism>
<evidence type="ECO:0000256" key="1">
    <source>
        <dbReference type="ARBA" id="ARBA00009283"/>
    </source>
</evidence>
<dbReference type="AlphaFoldDB" id="A0A0G4IKZ4"/>
<dbReference type="GO" id="GO:0016020">
    <property type="term" value="C:membrane"/>
    <property type="evidence" value="ECO:0007669"/>
    <property type="project" value="TreeGrafter"/>
</dbReference>
<dbReference type="PROSITE" id="PS01238">
    <property type="entry name" value="GDA1_CD39_NTPASE"/>
    <property type="match status" value="1"/>
</dbReference>
<geneLocation type="mitochondrion" evidence="8"/>
<comment type="similarity">
    <text evidence="1">Belongs to the GDA1/CD39 NTPase family.</text>
</comment>
<keyword evidence="4" id="KW-0547">Nucleotide-binding</keyword>
<sequence>MTPAARLQTTMVFAATLLGPVIWVVASSSSAGESDVSQTLKPVAMEGPSDMRYMVTIDAGSSGSRIHVHSTKVTPGSGLPVIQAEFTHKVKPGLSSYTSDPAGAAKSIRTLLEFAMDHVPRWQWRRTPVFLKATAGLRSVAQAEAAEILEHCAESIERTAFVFKRTWASVISGRDEGMFGWVAANYLMQRLHDQANAHLGPVGVIEMGGASMQISFVPQGAADPKWTVPLEIGGRTYQLYTHSFLGYGLEQALERLEENLGAGAHNPCMPKGGQPQFPSLPGDFDKCSALMPDLLRSDAQCPAVSCSFNGVYQPSTKGVEFVAIENFFYTSRFFGVVQRPDQLDDVARPFCAKDVETMRNEFKNDDNPEQIVKRCFNAAYVHAVLTTGFGFSEPFENIKVVHEVNGIGIDWAIGSVLFETISNPSPLAPDTDTHRRPLMLPAPPAPDGWSFPFVNIWILVLPIVVVAAAFFLLRNVSSRRSRYAYTPLSKRNAFPLV</sequence>
<accession>A0A0G4IKZ4</accession>
<dbReference type="EMBL" id="CDSF01000035">
    <property type="protein sequence ID" value="CEO95762.1"/>
    <property type="molecule type" value="Genomic_DNA"/>
</dbReference>
<reference evidence="7 9" key="1">
    <citation type="submission" date="2015-02" db="EMBL/GenBank/DDBJ databases">
        <authorList>
            <person name="Chooi Y.-H."/>
        </authorList>
    </citation>
    <scope>NUCLEOTIDE SEQUENCE [LARGE SCALE GENOMIC DNA]</scope>
    <source>
        <strain evidence="7">E3</strain>
    </source>
</reference>
<feature type="binding site" evidence="4">
    <location>
        <begin position="209"/>
        <end position="213"/>
    </location>
    <ligand>
        <name>ATP</name>
        <dbReference type="ChEBI" id="CHEBI:30616"/>
    </ligand>
</feature>
<evidence type="ECO:0008006" key="11">
    <source>
        <dbReference type="Google" id="ProtNLM"/>
    </source>
</evidence>
<keyword evidence="9" id="KW-1185">Reference proteome</keyword>
<proteinExistence type="inferred from homology"/>
<keyword evidence="4" id="KW-0067">ATP-binding</keyword>
<keyword evidence="6" id="KW-0732">Signal</keyword>
<protein>
    <recommendedName>
        <fullName evidence="11">Apyrase</fullName>
    </recommendedName>
</protein>
<keyword evidence="8" id="KW-0496">Mitochondrion</keyword>
<dbReference type="InterPro" id="IPR000407">
    <property type="entry name" value="GDA1_CD39_NTPase"/>
</dbReference>
<evidence type="ECO:0000313" key="10">
    <source>
        <dbReference type="Proteomes" id="UP000290189"/>
    </source>
</evidence>
<dbReference type="GO" id="GO:0005524">
    <property type="term" value="F:ATP binding"/>
    <property type="evidence" value="ECO:0007669"/>
    <property type="project" value="UniProtKB-KW"/>
</dbReference>
<evidence type="ECO:0000313" key="8">
    <source>
        <dbReference type="EMBL" id="SPR00017.1"/>
    </source>
</evidence>
<dbReference type="OMA" id="WTCRIKE"/>
<dbReference type="Gene3D" id="3.30.420.150">
    <property type="entry name" value="Exopolyphosphatase. Domain 2"/>
    <property type="match status" value="1"/>
</dbReference>
<dbReference type="EMBL" id="OVEO01000013">
    <property type="protein sequence ID" value="SPR00017.1"/>
    <property type="molecule type" value="Genomic_DNA"/>
</dbReference>
<dbReference type="Proteomes" id="UP000290189">
    <property type="component" value="Unassembled WGS sequence"/>
</dbReference>
<evidence type="ECO:0000256" key="3">
    <source>
        <dbReference type="PIRSR" id="PIRSR600407-1"/>
    </source>
</evidence>
<gene>
    <name evidence="7" type="ORF">PBRA_004475</name>
    <name evidence="8" type="ORF">PLBR_LOCUS7232</name>
</gene>
<dbReference type="PANTHER" id="PTHR11782:SF83">
    <property type="entry name" value="GUANOSINE-DIPHOSPHATASE"/>
    <property type="match status" value="1"/>
</dbReference>
<evidence type="ECO:0000313" key="9">
    <source>
        <dbReference type="Proteomes" id="UP000039324"/>
    </source>
</evidence>
<evidence type="ECO:0000256" key="6">
    <source>
        <dbReference type="SAM" id="SignalP"/>
    </source>
</evidence>
<dbReference type="GO" id="GO:0017110">
    <property type="term" value="F:nucleoside diphosphate phosphatase activity"/>
    <property type="evidence" value="ECO:0007669"/>
    <property type="project" value="TreeGrafter"/>
</dbReference>
<keyword evidence="5" id="KW-0812">Transmembrane</keyword>
<reference evidence="8 10" key="2">
    <citation type="submission" date="2018-03" db="EMBL/GenBank/DDBJ databases">
        <authorList>
            <person name="Fogelqvist J."/>
        </authorList>
    </citation>
    <scope>NUCLEOTIDE SEQUENCE [LARGE SCALE GENOMIC DNA]</scope>
</reference>
<feature type="transmembrane region" description="Helical" evidence="5">
    <location>
        <begin position="449"/>
        <end position="473"/>
    </location>
</feature>
<keyword evidence="2" id="KW-0378">Hydrolase</keyword>
<dbReference type="PANTHER" id="PTHR11782">
    <property type="entry name" value="ADENOSINE/GUANOSINE DIPHOSPHATASE"/>
    <property type="match status" value="1"/>
</dbReference>
<feature type="chain" id="PRO_5035990679" description="Apyrase" evidence="6">
    <location>
        <begin position="27"/>
        <end position="497"/>
    </location>
</feature>
<feature type="active site" description="Proton acceptor" evidence="3">
    <location>
        <position position="176"/>
    </location>
</feature>
<evidence type="ECO:0000256" key="5">
    <source>
        <dbReference type="SAM" id="Phobius"/>
    </source>
</evidence>
<dbReference type="OrthoDB" id="6372431at2759"/>
<dbReference type="GO" id="GO:0009134">
    <property type="term" value="P:nucleoside diphosphate catabolic process"/>
    <property type="evidence" value="ECO:0007669"/>
    <property type="project" value="TreeGrafter"/>
</dbReference>
<evidence type="ECO:0000256" key="2">
    <source>
        <dbReference type="ARBA" id="ARBA00022801"/>
    </source>
</evidence>
<evidence type="ECO:0000256" key="4">
    <source>
        <dbReference type="PIRSR" id="PIRSR600407-2"/>
    </source>
</evidence>
<keyword evidence="5" id="KW-1133">Transmembrane helix</keyword>
<name>A0A0G4IKZ4_PLABS</name>